<proteinExistence type="predicted"/>
<sequence length="44" mass="5382">MVTHPHRAQVHWRLRAHRHRSRRFRPGYTFLALALLWLLLQLVA</sequence>
<reference evidence="2 3" key="1">
    <citation type="submission" date="2023-10" db="EMBL/GenBank/DDBJ databases">
        <title>Hymenobacter endophyticus sp. nov., an isolate from the leaf tissues of wheat.</title>
        <authorList>
            <person name="Dai Y."/>
        </authorList>
    </citation>
    <scope>NUCLEOTIDE SEQUENCE [LARGE SCALE GENOMIC DNA]</scope>
    <source>
        <strain evidence="2 3">ZK17L-C2</strain>
    </source>
</reference>
<accession>A0ABU3TGP2</accession>
<comment type="caution">
    <text evidence="2">The sequence shown here is derived from an EMBL/GenBank/DDBJ whole genome shotgun (WGS) entry which is preliminary data.</text>
</comment>
<evidence type="ECO:0000256" key="1">
    <source>
        <dbReference type="SAM" id="Phobius"/>
    </source>
</evidence>
<keyword evidence="1" id="KW-1133">Transmembrane helix</keyword>
<keyword evidence="1" id="KW-0812">Transmembrane</keyword>
<dbReference type="Proteomes" id="UP001250698">
    <property type="component" value="Unassembled WGS sequence"/>
</dbReference>
<dbReference type="RefSeq" id="WP_315998019.1">
    <property type="nucleotide sequence ID" value="NZ_JAWDJT010000004.1"/>
</dbReference>
<feature type="transmembrane region" description="Helical" evidence="1">
    <location>
        <begin position="27"/>
        <end position="43"/>
    </location>
</feature>
<dbReference type="EMBL" id="JAWDJT010000004">
    <property type="protein sequence ID" value="MDU0370541.1"/>
    <property type="molecule type" value="Genomic_DNA"/>
</dbReference>
<protein>
    <submittedName>
        <fullName evidence="2">Uncharacterized protein</fullName>
    </submittedName>
</protein>
<gene>
    <name evidence="2" type="ORF">ROI90_09075</name>
</gene>
<keyword evidence="1" id="KW-0472">Membrane</keyword>
<keyword evidence="3" id="KW-1185">Reference proteome</keyword>
<name>A0ABU3TGP2_9BACT</name>
<organism evidence="2 3">
    <name type="scientific">Hymenobacter endophyticus</name>
    <dbReference type="NCBI Taxonomy" id="3076335"/>
    <lineage>
        <taxon>Bacteria</taxon>
        <taxon>Pseudomonadati</taxon>
        <taxon>Bacteroidota</taxon>
        <taxon>Cytophagia</taxon>
        <taxon>Cytophagales</taxon>
        <taxon>Hymenobacteraceae</taxon>
        <taxon>Hymenobacter</taxon>
    </lineage>
</organism>
<evidence type="ECO:0000313" key="2">
    <source>
        <dbReference type="EMBL" id="MDU0370541.1"/>
    </source>
</evidence>
<evidence type="ECO:0000313" key="3">
    <source>
        <dbReference type="Proteomes" id="UP001250698"/>
    </source>
</evidence>